<dbReference type="InterPro" id="IPR046947">
    <property type="entry name" value="LytR-like"/>
</dbReference>
<dbReference type="Proteomes" id="UP001600943">
    <property type="component" value="Unassembled WGS sequence"/>
</dbReference>
<dbReference type="EMBL" id="BAABYW010000001">
    <property type="protein sequence ID" value="GAA6407253.1"/>
    <property type="molecule type" value="Genomic_DNA"/>
</dbReference>
<evidence type="ECO:0000256" key="1">
    <source>
        <dbReference type="ARBA" id="ARBA00018672"/>
    </source>
</evidence>
<dbReference type="PANTHER" id="PTHR37299">
    <property type="entry name" value="TRANSCRIPTIONAL REGULATOR-RELATED"/>
    <property type="match status" value="1"/>
</dbReference>
<dbReference type="PROSITE" id="PS50110">
    <property type="entry name" value="RESPONSE_REGULATORY"/>
    <property type="match status" value="1"/>
</dbReference>
<dbReference type="SMART" id="SM00448">
    <property type="entry name" value="REC"/>
    <property type="match status" value="1"/>
</dbReference>
<dbReference type="PANTHER" id="PTHR37299:SF1">
    <property type="entry name" value="STAGE 0 SPORULATION PROTEIN A HOMOLOG"/>
    <property type="match status" value="1"/>
</dbReference>
<evidence type="ECO:0000256" key="2">
    <source>
        <dbReference type="ARBA" id="ARBA00024867"/>
    </source>
</evidence>
<feature type="modified residue" description="4-aspartylphosphate" evidence="3">
    <location>
        <position position="60"/>
    </location>
</feature>
<evidence type="ECO:0000259" key="4">
    <source>
        <dbReference type="PROSITE" id="PS50110"/>
    </source>
</evidence>
<proteinExistence type="predicted"/>
<dbReference type="PROSITE" id="PS50930">
    <property type="entry name" value="HTH_LYTTR"/>
    <property type="match status" value="1"/>
</dbReference>
<dbReference type="Gene3D" id="3.40.50.2300">
    <property type="match status" value="1"/>
</dbReference>
<dbReference type="Pfam" id="PF04397">
    <property type="entry name" value="LytTR"/>
    <property type="match status" value="1"/>
</dbReference>
<protein>
    <recommendedName>
        <fullName evidence="1">Stage 0 sporulation protein A homolog</fullName>
    </recommendedName>
</protein>
<reference evidence="6 7" key="1">
    <citation type="submission" date="2024-04" db="EMBL/GenBank/DDBJ databases">
        <title>Defined microbial consortia suppress multidrug-resistant proinflammatory Enterobacteriaceae via ecological control.</title>
        <authorList>
            <person name="Furuichi M."/>
            <person name="Kawaguchi T."/>
            <person name="Pust M."/>
            <person name="Yasuma K."/>
            <person name="Plichta D."/>
            <person name="Hasegawa N."/>
            <person name="Ohya T."/>
            <person name="Bhattarai S."/>
            <person name="Sasajima S."/>
            <person name="Aoto Y."/>
            <person name="Tuganbaev T."/>
            <person name="Yaginuma M."/>
            <person name="Ueda M."/>
            <person name="Okahashi N."/>
            <person name="Amafuji K."/>
            <person name="Kiridooshi Y."/>
            <person name="Sugita K."/>
            <person name="Strazar M."/>
            <person name="Skelly A."/>
            <person name="Suda W."/>
            <person name="Hattori M."/>
            <person name="Nakamoto N."/>
            <person name="Caballero S."/>
            <person name="Norman J."/>
            <person name="Olle B."/>
            <person name="Tanoue T."/>
            <person name="Arita M."/>
            <person name="Bucci V."/>
            <person name="Atarashi K."/>
            <person name="Xavier R."/>
            <person name="Honda K."/>
        </authorList>
    </citation>
    <scope>NUCLEOTIDE SEQUENCE [LARGE SCALE GENOMIC DNA]</scope>
    <source>
        <strain evidence="7">k04-0078-D8-1</strain>
    </source>
</reference>
<name>A0ABQ0B742_9FIRM</name>
<dbReference type="SMART" id="SM00850">
    <property type="entry name" value="LytTR"/>
    <property type="match status" value="1"/>
</dbReference>
<organism evidence="6 7">
    <name type="scientific">Blautia hominis</name>
    <dbReference type="NCBI Taxonomy" id="2025493"/>
    <lineage>
        <taxon>Bacteria</taxon>
        <taxon>Bacillati</taxon>
        <taxon>Bacillota</taxon>
        <taxon>Clostridia</taxon>
        <taxon>Lachnospirales</taxon>
        <taxon>Lachnospiraceae</taxon>
        <taxon>Blautia</taxon>
    </lineage>
</organism>
<dbReference type="InterPro" id="IPR007492">
    <property type="entry name" value="LytTR_DNA-bd_dom"/>
</dbReference>
<evidence type="ECO:0000259" key="5">
    <source>
        <dbReference type="PROSITE" id="PS50930"/>
    </source>
</evidence>
<sequence length="239" mass="27360">MIRIAVCDDDTDSILKNDIILKNCLSHLKAVAEIQTYSSGQMLLCDILDDHSFFDLILLDIEMPDISGMEIVQAIKPQLPNVKVIFITSHVKYAIDSFELSIFRYVPKSDLEKRLTYAVTDALKLIMLEDDKNYTVLTANRMEKVRFCDIFYILREGKNAALHTSQGIIMVRKSLLTVYEELGAEEFIFIERGCIINLIHITQIKNSNLYLKDGTVLPISRSHLQNVKMAVNSYWGKHI</sequence>
<gene>
    <name evidence="6" type="primary">rgbR_1</name>
    <name evidence="6" type="ORF">K040078D81_13700</name>
</gene>
<evidence type="ECO:0000256" key="3">
    <source>
        <dbReference type="PROSITE-ProRule" id="PRU00169"/>
    </source>
</evidence>
<dbReference type="SUPFAM" id="SSF52172">
    <property type="entry name" value="CheY-like"/>
    <property type="match status" value="1"/>
</dbReference>
<keyword evidence="7" id="KW-1185">Reference proteome</keyword>
<accession>A0ABQ0B742</accession>
<comment type="caution">
    <text evidence="6">The sequence shown here is derived from an EMBL/GenBank/DDBJ whole genome shotgun (WGS) entry which is preliminary data.</text>
</comment>
<evidence type="ECO:0000313" key="7">
    <source>
        <dbReference type="Proteomes" id="UP001600943"/>
    </source>
</evidence>
<feature type="domain" description="Response regulatory" evidence="4">
    <location>
        <begin position="3"/>
        <end position="123"/>
    </location>
</feature>
<keyword evidence="3" id="KW-0597">Phosphoprotein</keyword>
<dbReference type="Pfam" id="PF00072">
    <property type="entry name" value="Response_reg"/>
    <property type="match status" value="1"/>
</dbReference>
<evidence type="ECO:0000313" key="6">
    <source>
        <dbReference type="EMBL" id="GAA6407253.1"/>
    </source>
</evidence>
<dbReference type="InterPro" id="IPR001789">
    <property type="entry name" value="Sig_transdc_resp-reg_receiver"/>
</dbReference>
<comment type="function">
    <text evidence="2">May play the central regulatory role in sporulation. It may be an element of the effector pathway responsible for the activation of sporulation genes in response to nutritional stress. Spo0A may act in concert with spo0H (a sigma factor) to control the expression of some genes that are critical to the sporulation process.</text>
</comment>
<feature type="domain" description="HTH LytTR-type" evidence="5">
    <location>
        <begin position="141"/>
        <end position="233"/>
    </location>
</feature>
<dbReference type="Gene3D" id="2.40.50.1020">
    <property type="entry name" value="LytTr DNA-binding domain"/>
    <property type="match status" value="1"/>
</dbReference>
<dbReference type="InterPro" id="IPR011006">
    <property type="entry name" value="CheY-like_superfamily"/>
</dbReference>
<dbReference type="RefSeq" id="WP_095170764.1">
    <property type="nucleotide sequence ID" value="NZ_BAABYW010000001.1"/>
</dbReference>